<dbReference type="Proteomes" id="UP000230233">
    <property type="component" value="Chromosome II"/>
</dbReference>
<keyword evidence="1" id="KW-1133">Transmembrane helix</keyword>
<evidence type="ECO:0000313" key="2">
    <source>
        <dbReference type="EMBL" id="PIC48661.1"/>
    </source>
</evidence>
<name>A0A2G5VAG3_9PELO</name>
<dbReference type="OrthoDB" id="10358787at2759"/>
<evidence type="ECO:0000313" key="3">
    <source>
        <dbReference type="Proteomes" id="UP000230233"/>
    </source>
</evidence>
<keyword evidence="3" id="KW-1185">Reference proteome</keyword>
<sequence length="129" mass="14662">MLLLDSLPTMVIDYGINHERKQEPLEKPKNMACVIWTTLAVLAFCFFFVMLVDQEFKRNAKMIEELTAKTTTISSCPNCICNCNQKVPETIMKNSEIQTESLEQPGTEIRKIDAIEKADPIFVSPVIHV</sequence>
<dbReference type="AlphaFoldDB" id="A0A2G5VAG3"/>
<keyword evidence="1" id="KW-0812">Transmembrane</keyword>
<dbReference type="EMBL" id="PDUG01000002">
    <property type="protein sequence ID" value="PIC48661.1"/>
    <property type="molecule type" value="Genomic_DNA"/>
</dbReference>
<feature type="transmembrane region" description="Helical" evidence="1">
    <location>
        <begin position="34"/>
        <end position="52"/>
    </location>
</feature>
<evidence type="ECO:0000256" key="1">
    <source>
        <dbReference type="SAM" id="Phobius"/>
    </source>
</evidence>
<reference evidence="3" key="1">
    <citation type="submission" date="2017-10" db="EMBL/GenBank/DDBJ databases">
        <title>Rapid genome shrinkage in a self-fertile nematode reveals novel sperm competition proteins.</title>
        <authorList>
            <person name="Yin D."/>
            <person name="Schwarz E.M."/>
            <person name="Thomas C.G."/>
            <person name="Felde R.L."/>
            <person name="Korf I.F."/>
            <person name="Cutter A.D."/>
            <person name="Schartner C.M."/>
            <person name="Ralston E.J."/>
            <person name="Meyer B.J."/>
            <person name="Haag E.S."/>
        </authorList>
    </citation>
    <scope>NUCLEOTIDE SEQUENCE [LARGE SCALE GENOMIC DNA]</scope>
    <source>
        <strain evidence="3">JU1422</strain>
    </source>
</reference>
<protein>
    <submittedName>
        <fullName evidence="2">Uncharacterized protein</fullName>
    </submittedName>
</protein>
<proteinExistence type="predicted"/>
<organism evidence="2 3">
    <name type="scientific">Caenorhabditis nigoni</name>
    <dbReference type="NCBI Taxonomy" id="1611254"/>
    <lineage>
        <taxon>Eukaryota</taxon>
        <taxon>Metazoa</taxon>
        <taxon>Ecdysozoa</taxon>
        <taxon>Nematoda</taxon>
        <taxon>Chromadorea</taxon>
        <taxon>Rhabditida</taxon>
        <taxon>Rhabditina</taxon>
        <taxon>Rhabditomorpha</taxon>
        <taxon>Rhabditoidea</taxon>
        <taxon>Rhabditidae</taxon>
        <taxon>Peloderinae</taxon>
        <taxon>Caenorhabditis</taxon>
    </lineage>
</organism>
<accession>A0A2G5VAG3</accession>
<keyword evidence="1" id="KW-0472">Membrane</keyword>
<comment type="caution">
    <text evidence="2">The sequence shown here is derived from an EMBL/GenBank/DDBJ whole genome shotgun (WGS) entry which is preliminary data.</text>
</comment>
<gene>
    <name evidence="2" type="primary">Cnig_chr_II.g7557</name>
    <name evidence="2" type="ORF">B9Z55_007557</name>
</gene>